<feature type="transmembrane region" description="Helical" evidence="1">
    <location>
        <begin position="153"/>
        <end position="177"/>
    </location>
</feature>
<dbReference type="Pfam" id="PF05975">
    <property type="entry name" value="EcsB"/>
    <property type="match status" value="1"/>
</dbReference>
<dbReference type="AlphaFoldDB" id="A0AA96LPA5"/>
<keyword evidence="1" id="KW-1133">Transmembrane helix</keyword>
<organism evidence="2 3">
    <name type="scientific">Paenibacillus roseopurpureus</name>
    <dbReference type="NCBI Taxonomy" id="2918901"/>
    <lineage>
        <taxon>Bacteria</taxon>
        <taxon>Bacillati</taxon>
        <taxon>Bacillota</taxon>
        <taxon>Bacilli</taxon>
        <taxon>Bacillales</taxon>
        <taxon>Paenibacillaceae</taxon>
        <taxon>Paenibacillus</taxon>
    </lineage>
</organism>
<feature type="transmembrane region" description="Helical" evidence="1">
    <location>
        <begin position="189"/>
        <end position="210"/>
    </location>
</feature>
<protein>
    <submittedName>
        <fullName evidence="2">ABC transporter permease</fullName>
    </submittedName>
</protein>
<reference evidence="2" key="1">
    <citation type="submission" date="2022-02" db="EMBL/GenBank/DDBJ databases">
        <title>Paenibacillus sp. MBLB1832 Whole Genome Shotgun Sequencing.</title>
        <authorList>
            <person name="Hwang C.Y."/>
            <person name="Cho E.-S."/>
            <person name="Seo M.-J."/>
        </authorList>
    </citation>
    <scope>NUCLEOTIDE SEQUENCE</scope>
    <source>
        <strain evidence="2">MBLB1832</strain>
    </source>
</reference>
<keyword evidence="3" id="KW-1185">Reference proteome</keyword>
<feature type="transmembrane region" description="Helical" evidence="1">
    <location>
        <begin position="126"/>
        <end position="147"/>
    </location>
</feature>
<keyword evidence="1" id="KW-0812">Transmembrane</keyword>
<dbReference type="InterPro" id="IPR010288">
    <property type="entry name" value="EcsB_ABC"/>
</dbReference>
<accession>A0AA96LPA5</accession>
<feature type="transmembrane region" description="Helical" evidence="1">
    <location>
        <begin position="83"/>
        <end position="105"/>
    </location>
</feature>
<feature type="transmembrane region" description="Helical" evidence="1">
    <location>
        <begin position="336"/>
        <end position="353"/>
    </location>
</feature>
<dbReference type="GO" id="GO:0016020">
    <property type="term" value="C:membrane"/>
    <property type="evidence" value="ECO:0007669"/>
    <property type="project" value="InterPro"/>
</dbReference>
<evidence type="ECO:0000313" key="2">
    <source>
        <dbReference type="EMBL" id="WNR45450.1"/>
    </source>
</evidence>
<name>A0AA96LPA5_9BACL</name>
<dbReference type="Proteomes" id="UP001304650">
    <property type="component" value="Chromosome"/>
</dbReference>
<evidence type="ECO:0000256" key="1">
    <source>
        <dbReference type="SAM" id="Phobius"/>
    </source>
</evidence>
<dbReference type="KEGG" id="proo:MJB10_04765"/>
<evidence type="ECO:0000313" key="3">
    <source>
        <dbReference type="Proteomes" id="UP001304650"/>
    </source>
</evidence>
<feature type="transmembrane region" description="Helical" evidence="1">
    <location>
        <begin position="51"/>
        <end position="71"/>
    </location>
</feature>
<sequence>MWDARRDTVRLLPFVIMRGGGGLNSSFGVFARRVRSDWHFQYRAMRMAVDWVIAIYFVIPLLIIAGYHYYVWLSAPPARLSEIPIQFVSVLFYVFTWLGTLRFFVEEGDQLFLRQNEIWFRSLMRLGYRYSVVLQGITSLALVLLFLPLLSAVYGYSVSQIVCLWVLTYVVKLNIGVIRQLLALRLRGILLWLVRIVLFIGLALLFQAAVMELADQPLYGCSAIVVGIVTFDLLTRVRLREKGAFFADIARERDARMRLVSLMLVRIVERKRKPTRKYPLIFSRSQRLFKGAGASQGLAELLAKSYFRSGLQWRLSLQFTVVISGLMFVLPGAVKIFIWILAAVILVFWRKSFCKDELTTPFLTLFPIEDTKKHQALQKVMPALVLPAFIVISLCAGISLFTWWGPIVMVSMAIPVAYGSSSVFTSWY</sequence>
<keyword evidence="1" id="KW-0472">Membrane</keyword>
<feature type="transmembrane region" description="Helical" evidence="1">
    <location>
        <begin position="380"/>
        <end position="401"/>
    </location>
</feature>
<dbReference type="RefSeq" id="WP_314802205.1">
    <property type="nucleotide sequence ID" value="NZ_CP130319.1"/>
</dbReference>
<dbReference type="EMBL" id="CP130319">
    <property type="protein sequence ID" value="WNR45450.1"/>
    <property type="molecule type" value="Genomic_DNA"/>
</dbReference>
<gene>
    <name evidence="2" type="ORF">MJB10_04765</name>
</gene>
<proteinExistence type="predicted"/>